<sequence>MTDLVSVVFLLLGAVFFLAGTVGLLRLPDVYTRLHALTKADNIGVGFIVTALCFQADSLFAAGKLLLIWFLVFLAGAGVSHLIAKNAFRNGIKIWKR</sequence>
<evidence type="ECO:0000313" key="2">
    <source>
        <dbReference type="EMBL" id="QOP42994.1"/>
    </source>
</evidence>
<evidence type="ECO:0000313" key="3">
    <source>
        <dbReference type="Proteomes" id="UP000593719"/>
    </source>
</evidence>
<reference evidence="2 3" key="1">
    <citation type="submission" date="2019-06" db="EMBL/GenBank/DDBJ databases">
        <title>Sulfurimonas gotlandica sp. nov., a chemoautotrophic and psychrotolerant epsilonproteobacterium isolated from a pelagic redoxcline, and an emended description of the genus Sulfurimonas.</title>
        <authorList>
            <person name="Wang S."/>
            <person name="Jiang L."/>
            <person name="Shao Z."/>
        </authorList>
    </citation>
    <scope>NUCLEOTIDE SEQUENCE [LARGE SCALE GENOMIC DNA]</scope>
    <source>
        <strain evidence="2 3">S2-6</strain>
    </source>
</reference>
<keyword evidence="1" id="KW-1133">Transmembrane helix</keyword>
<accession>A0A7M1AZV8</accession>
<protein>
    <submittedName>
        <fullName evidence="2">Monovalent cation/H(+) antiporter subunit G</fullName>
    </submittedName>
</protein>
<keyword evidence="1" id="KW-0472">Membrane</keyword>
<dbReference type="EMBL" id="CP041235">
    <property type="protein sequence ID" value="QOP42994.1"/>
    <property type="molecule type" value="Genomic_DNA"/>
</dbReference>
<dbReference type="NCBIfam" id="TIGR01300">
    <property type="entry name" value="CPA3_mnhG_phaG"/>
    <property type="match status" value="1"/>
</dbReference>
<feature type="transmembrane region" description="Helical" evidence="1">
    <location>
        <begin position="6"/>
        <end position="28"/>
    </location>
</feature>
<feature type="transmembrane region" description="Helical" evidence="1">
    <location>
        <begin position="66"/>
        <end position="88"/>
    </location>
</feature>
<keyword evidence="3" id="KW-1185">Reference proteome</keyword>
<dbReference type="Proteomes" id="UP000593719">
    <property type="component" value="Chromosome"/>
</dbReference>
<organism evidence="2 3">
    <name type="scientific">Sulfurimonas sediminis</name>
    <dbReference type="NCBI Taxonomy" id="2590020"/>
    <lineage>
        <taxon>Bacteria</taxon>
        <taxon>Pseudomonadati</taxon>
        <taxon>Campylobacterota</taxon>
        <taxon>Epsilonproteobacteria</taxon>
        <taxon>Campylobacterales</taxon>
        <taxon>Sulfurimonadaceae</taxon>
        <taxon>Sulfurimonas</taxon>
    </lineage>
</organism>
<name>A0A7M1AZV8_9BACT</name>
<dbReference type="AlphaFoldDB" id="A0A7M1AZV8"/>
<dbReference type="KEGG" id="ssei:FJR45_03115"/>
<gene>
    <name evidence="2" type="ORF">FJR45_03115</name>
</gene>
<dbReference type="Pfam" id="PF03334">
    <property type="entry name" value="PhaG_MnhG_YufB"/>
    <property type="match status" value="1"/>
</dbReference>
<dbReference type="RefSeq" id="WP_193151306.1">
    <property type="nucleotide sequence ID" value="NZ_CP041235.1"/>
</dbReference>
<dbReference type="PANTHER" id="PTHR34703">
    <property type="entry name" value="ANTIPORTER SUBUNIT MNHG2-RELATED"/>
    <property type="match status" value="1"/>
</dbReference>
<dbReference type="InterPro" id="IPR005133">
    <property type="entry name" value="PhaG_MnhG_YufB"/>
</dbReference>
<proteinExistence type="predicted"/>
<dbReference type="GO" id="GO:0015385">
    <property type="term" value="F:sodium:proton antiporter activity"/>
    <property type="evidence" value="ECO:0007669"/>
    <property type="project" value="TreeGrafter"/>
</dbReference>
<keyword evidence="1" id="KW-0812">Transmembrane</keyword>
<evidence type="ECO:0000256" key="1">
    <source>
        <dbReference type="SAM" id="Phobius"/>
    </source>
</evidence>
<dbReference type="PANTHER" id="PTHR34703:SF1">
    <property type="entry name" value="ANTIPORTER SUBUNIT MNHG2-RELATED"/>
    <property type="match status" value="1"/>
</dbReference>